<protein>
    <submittedName>
        <fullName evidence="1">Uncharacterized protein</fullName>
    </submittedName>
</protein>
<comment type="caution">
    <text evidence="1">The sequence shown here is derived from an EMBL/GenBank/DDBJ whole genome shotgun (WGS) entry which is preliminary data.</text>
</comment>
<gene>
    <name evidence="1" type="ORF">SADUNF_Sadunf04G0022600</name>
</gene>
<dbReference type="EMBL" id="JADGMS010000004">
    <property type="protein sequence ID" value="KAF9683523.1"/>
    <property type="molecule type" value="Genomic_DNA"/>
</dbReference>
<reference evidence="1 2" key="1">
    <citation type="submission" date="2020-10" db="EMBL/GenBank/DDBJ databases">
        <title>Plant Genome Project.</title>
        <authorList>
            <person name="Zhang R.-G."/>
        </authorList>
    </citation>
    <scope>NUCLEOTIDE SEQUENCE [LARGE SCALE GENOMIC DNA]</scope>
    <source>
        <strain evidence="1">FAFU-HL-1</strain>
        <tissue evidence="1">Leaf</tissue>
    </source>
</reference>
<dbReference type="OrthoDB" id="1933849at2759"/>
<dbReference type="PANTHER" id="PTHR36615:SF7">
    <property type="entry name" value="PROTEIN, PUTATIVE-RELATED"/>
    <property type="match status" value="1"/>
</dbReference>
<evidence type="ECO:0000313" key="2">
    <source>
        <dbReference type="Proteomes" id="UP000657918"/>
    </source>
</evidence>
<organism evidence="1 2">
    <name type="scientific">Salix dunnii</name>
    <dbReference type="NCBI Taxonomy" id="1413687"/>
    <lineage>
        <taxon>Eukaryota</taxon>
        <taxon>Viridiplantae</taxon>
        <taxon>Streptophyta</taxon>
        <taxon>Embryophyta</taxon>
        <taxon>Tracheophyta</taxon>
        <taxon>Spermatophyta</taxon>
        <taxon>Magnoliopsida</taxon>
        <taxon>eudicotyledons</taxon>
        <taxon>Gunneridae</taxon>
        <taxon>Pentapetalae</taxon>
        <taxon>rosids</taxon>
        <taxon>fabids</taxon>
        <taxon>Malpighiales</taxon>
        <taxon>Salicaceae</taxon>
        <taxon>Saliceae</taxon>
        <taxon>Salix</taxon>
    </lineage>
</organism>
<accession>A0A835K7Q1</accession>
<name>A0A835K7Q1_9ROSI</name>
<dbReference type="PANTHER" id="PTHR36615">
    <property type="entry name" value="PROTEIN, PUTATIVE-RELATED"/>
    <property type="match status" value="1"/>
</dbReference>
<proteinExistence type="predicted"/>
<sequence>MGNLAVIAESGGHFPQADLYINQLIKAPTKPALITLPSLDNFSLSLFQSPKRRKNKEMAAGGRSVMISGASYSQRFYGRMIPKRGQVKVAILLGLAHTFASMCSPCKKCGAVQIAHKYST</sequence>
<keyword evidence="2" id="KW-1185">Reference proteome</keyword>
<dbReference type="AlphaFoldDB" id="A0A835K7Q1"/>
<dbReference type="Proteomes" id="UP000657918">
    <property type="component" value="Chromosome 4"/>
</dbReference>
<evidence type="ECO:0000313" key="1">
    <source>
        <dbReference type="EMBL" id="KAF9683523.1"/>
    </source>
</evidence>